<dbReference type="RefSeq" id="WP_091763912.1">
    <property type="nucleotide sequence ID" value="NZ_FNBT01000001.1"/>
</dbReference>
<sequence>MEIEPVARRSAAIPFQRTGATAELAEARAQLRALAPPHRLDDVQAEVRRLQAYEGLAPLTAVQAVLAKLAAGWRPA</sequence>
<accession>A0A1G7I326</accession>
<dbReference type="OrthoDB" id="5193308at2"/>
<keyword evidence="2" id="KW-1185">Reference proteome</keyword>
<evidence type="ECO:0000313" key="2">
    <source>
        <dbReference type="Proteomes" id="UP000199406"/>
    </source>
</evidence>
<dbReference type="STRING" id="1550231.SAMN05660662_0978"/>
<protein>
    <submittedName>
        <fullName evidence="1">Uncharacterized protein</fullName>
    </submittedName>
</protein>
<evidence type="ECO:0000313" key="1">
    <source>
        <dbReference type="EMBL" id="SDF07142.1"/>
    </source>
</evidence>
<name>A0A1G7I326_9ACTN</name>
<proteinExistence type="predicted"/>
<reference evidence="2" key="1">
    <citation type="submission" date="2016-10" db="EMBL/GenBank/DDBJ databases">
        <authorList>
            <person name="Varghese N."/>
            <person name="Submissions S."/>
        </authorList>
    </citation>
    <scope>NUCLEOTIDE SEQUENCE [LARGE SCALE GENOMIC DNA]</scope>
    <source>
        <strain evidence="2">DSM 44268</strain>
    </source>
</reference>
<gene>
    <name evidence="1" type="ORF">SAMN05660662_0978</name>
</gene>
<dbReference type="Proteomes" id="UP000199406">
    <property type="component" value="Unassembled WGS sequence"/>
</dbReference>
<organism evidence="1 2">
    <name type="scientific">Blastococcus aurantiacus</name>
    <dbReference type="NCBI Taxonomy" id="1550231"/>
    <lineage>
        <taxon>Bacteria</taxon>
        <taxon>Bacillati</taxon>
        <taxon>Actinomycetota</taxon>
        <taxon>Actinomycetes</taxon>
        <taxon>Geodermatophilales</taxon>
        <taxon>Geodermatophilaceae</taxon>
        <taxon>Blastococcus</taxon>
    </lineage>
</organism>
<dbReference type="AlphaFoldDB" id="A0A1G7I326"/>
<dbReference type="EMBL" id="FNBT01000001">
    <property type="protein sequence ID" value="SDF07142.1"/>
    <property type="molecule type" value="Genomic_DNA"/>
</dbReference>